<dbReference type="OrthoDB" id="713772at2"/>
<keyword evidence="5" id="KW-1185">Reference proteome</keyword>
<dbReference type="GO" id="GO:0020037">
    <property type="term" value="F:heme binding"/>
    <property type="evidence" value="ECO:0007669"/>
    <property type="project" value="InterPro"/>
</dbReference>
<comment type="caution">
    <text evidence="4">The sequence shown here is derived from an EMBL/GenBank/DDBJ whole genome shotgun (WGS) entry which is preliminary data.</text>
</comment>
<dbReference type="Proteomes" id="UP000305848">
    <property type="component" value="Unassembled WGS sequence"/>
</dbReference>
<keyword evidence="1" id="KW-0472">Membrane</keyword>
<keyword evidence="1" id="KW-0812">Transmembrane</keyword>
<dbReference type="AlphaFoldDB" id="A0A4U3KWS0"/>
<feature type="domain" description="Cytochrome C Planctomycete-type" evidence="2">
    <location>
        <begin position="174"/>
        <end position="233"/>
    </location>
</feature>
<dbReference type="Pfam" id="PF07635">
    <property type="entry name" value="PSCyt1"/>
    <property type="match status" value="1"/>
</dbReference>
<protein>
    <submittedName>
        <fullName evidence="4">Uncharacterized protein</fullName>
    </submittedName>
</protein>
<dbReference type="GO" id="GO:0009055">
    <property type="term" value="F:electron transfer activity"/>
    <property type="evidence" value="ECO:0007669"/>
    <property type="project" value="InterPro"/>
</dbReference>
<organism evidence="4 5">
    <name type="scientific">Ilyomonas limi</name>
    <dbReference type="NCBI Taxonomy" id="2575867"/>
    <lineage>
        <taxon>Bacteria</taxon>
        <taxon>Pseudomonadati</taxon>
        <taxon>Bacteroidota</taxon>
        <taxon>Chitinophagia</taxon>
        <taxon>Chitinophagales</taxon>
        <taxon>Chitinophagaceae</taxon>
        <taxon>Ilyomonas</taxon>
    </lineage>
</organism>
<dbReference type="EMBL" id="SZQL01000020">
    <property type="protein sequence ID" value="TKK65566.1"/>
    <property type="molecule type" value="Genomic_DNA"/>
</dbReference>
<dbReference type="InterPro" id="IPR032675">
    <property type="entry name" value="LRR_dom_sf"/>
</dbReference>
<gene>
    <name evidence="4" type="ORF">FC093_19810</name>
</gene>
<sequence>MSELFGHFHPVLVHLPIGILMAGLLLQWLAGKEKYKSLQSAVPIVLLVGAVSALFSCITGALLSTTDDYNTALVSWHMWMAIALTLVAGMLYAKAKNPQFPANKNVLAIGLLALIIITGHLGGSLTHGSDYLTKPLVNIFSGDSNSSLTIKPVPNVQEAQVYTDVIKPILQTRCYSCHGAEKQKGGLRMDDSLRLIKGGKDGIVIEAGSAEKSELIKRLALSLSNDDHMPPKEKPQLTKSQIALLHWWIDNGADFNKKVKEIEQSSDIKQHLLALQSPQQKAAEITTIPDAPVSKADEQVIAKLKTAGALVLPVAQTSNYLMVSFITDTTVSTDALRLIQQLNKQIVWLKLANTNISDAALQTVEQLTQLTRLDLSNTGVTDAGLKQLTPLSNLQHLNLVNTKVTIEGITSLKNIKTLKELYLYKTGINQSGYTDLKKIFPHTTIDTGGYIVPTFATDTTVVKEKKEY</sequence>
<keyword evidence="1" id="KW-1133">Transmembrane helix</keyword>
<evidence type="ECO:0000256" key="1">
    <source>
        <dbReference type="SAM" id="Phobius"/>
    </source>
</evidence>
<dbReference type="PANTHER" id="PTHR35889">
    <property type="entry name" value="CYCLOINULO-OLIGOSACCHARIDE FRUCTANOTRANSFERASE-RELATED"/>
    <property type="match status" value="1"/>
</dbReference>
<feature type="domain" description="DUF2231" evidence="3">
    <location>
        <begin position="8"/>
        <end position="126"/>
    </location>
</feature>
<dbReference type="InterPro" id="IPR011429">
    <property type="entry name" value="Cyt_c_Planctomycete-type"/>
</dbReference>
<dbReference type="PANTHER" id="PTHR35889:SF3">
    <property type="entry name" value="F-BOX DOMAIN-CONTAINING PROTEIN"/>
    <property type="match status" value="1"/>
</dbReference>
<evidence type="ECO:0000313" key="4">
    <source>
        <dbReference type="EMBL" id="TKK65566.1"/>
    </source>
</evidence>
<feature type="transmembrane region" description="Helical" evidence="1">
    <location>
        <begin position="42"/>
        <end position="64"/>
    </location>
</feature>
<name>A0A4U3KWS0_9BACT</name>
<evidence type="ECO:0000313" key="5">
    <source>
        <dbReference type="Proteomes" id="UP000305848"/>
    </source>
</evidence>
<dbReference type="SUPFAM" id="SSF52047">
    <property type="entry name" value="RNI-like"/>
    <property type="match status" value="1"/>
</dbReference>
<dbReference type="Gene3D" id="3.80.10.10">
    <property type="entry name" value="Ribonuclease Inhibitor"/>
    <property type="match status" value="1"/>
</dbReference>
<dbReference type="InterPro" id="IPR019251">
    <property type="entry name" value="DUF2231_TM"/>
</dbReference>
<dbReference type="RefSeq" id="WP_137263557.1">
    <property type="nucleotide sequence ID" value="NZ_SZQL01000020.1"/>
</dbReference>
<dbReference type="SUPFAM" id="SSF46626">
    <property type="entry name" value="Cytochrome c"/>
    <property type="match status" value="1"/>
</dbReference>
<accession>A0A4U3KWS0</accession>
<evidence type="ECO:0000259" key="3">
    <source>
        <dbReference type="Pfam" id="PF09990"/>
    </source>
</evidence>
<feature type="transmembrane region" description="Helical" evidence="1">
    <location>
        <begin position="76"/>
        <end position="93"/>
    </location>
</feature>
<dbReference type="Pfam" id="PF09990">
    <property type="entry name" value="DUF2231"/>
    <property type="match status" value="1"/>
</dbReference>
<dbReference type="InterPro" id="IPR036909">
    <property type="entry name" value="Cyt_c-like_dom_sf"/>
</dbReference>
<feature type="transmembrane region" description="Helical" evidence="1">
    <location>
        <begin position="105"/>
        <end position="125"/>
    </location>
</feature>
<evidence type="ECO:0000259" key="2">
    <source>
        <dbReference type="Pfam" id="PF07635"/>
    </source>
</evidence>
<proteinExistence type="predicted"/>
<reference evidence="4 5" key="1">
    <citation type="submission" date="2019-05" db="EMBL/GenBank/DDBJ databases">
        <title>Panacibacter sp. strain 17mud1-8 Genome sequencing and assembly.</title>
        <authorList>
            <person name="Chhetri G."/>
        </authorList>
    </citation>
    <scope>NUCLEOTIDE SEQUENCE [LARGE SCALE GENOMIC DNA]</scope>
    <source>
        <strain evidence="4 5">17mud1-8</strain>
    </source>
</reference>
<feature type="transmembrane region" description="Helical" evidence="1">
    <location>
        <begin position="12"/>
        <end position="30"/>
    </location>
</feature>